<evidence type="ECO:0000256" key="4">
    <source>
        <dbReference type="ARBA" id="ARBA00022692"/>
    </source>
</evidence>
<evidence type="ECO:0000256" key="7">
    <source>
        <dbReference type="ARBA" id="ARBA00023136"/>
    </source>
</evidence>
<evidence type="ECO:0000256" key="2">
    <source>
        <dbReference type="ARBA" id="ARBA00022448"/>
    </source>
</evidence>
<keyword evidence="6 11" id="KW-0798">TonB box</keyword>
<dbReference type="Pfam" id="PF00593">
    <property type="entry name" value="TonB_dep_Rec_b-barrel"/>
    <property type="match status" value="1"/>
</dbReference>
<evidence type="ECO:0000259" key="13">
    <source>
        <dbReference type="Pfam" id="PF07715"/>
    </source>
</evidence>
<dbReference type="Proteomes" id="UP000029554">
    <property type="component" value="Unassembled WGS sequence"/>
</dbReference>
<evidence type="ECO:0000256" key="9">
    <source>
        <dbReference type="ARBA" id="ARBA00023237"/>
    </source>
</evidence>
<comment type="similarity">
    <text evidence="10 11">Belongs to the TonB-dependent receptor family.</text>
</comment>
<comment type="subcellular location">
    <subcellularLocation>
        <location evidence="1 10">Cell outer membrane</location>
        <topology evidence="1 10">Multi-pass membrane protein</topology>
    </subcellularLocation>
</comment>
<evidence type="ECO:0000259" key="12">
    <source>
        <dbReference type="Pfam" id="PF00593"/>
    </source>
</evidence>
<keyword evidence="4 10" id="KW-0812">Transmembrane</keyword>
<feature type="domain" description="TonB-dependent receptor-like beta-barrel" evidence="12">
    <location>
        <begin position="342"/>
        <end position="696"/>
    </location>
</feature>
<dbReference type="GO" id="GO:0044718">
    <property type="term" value="P:siderophore transmembrane transport"/>
    <property type="evidence" value="ECO:0007669"/>
    <property type="project" value="TreeGrafter"/>
</dbReference>
<protein>
    <recommendedName>
        <fullName evidence="16">TonB-dependent receptor</fullName>
    </recommendedName>
</protein>
<name>A0A095SY77_9FLAO</name>
<evidence type="ECO:0008006" key="16">
    <source>
        <dbReference type="Google" id="ProtNLM"/>
    </source>
</evidence>
<dbReference type="EMBL" id="JRHH01000001">
    <property type="protein sequence ID" value="KGD69517.1"/>
    <property type="molecule type" value="Genomic_DNA"/>
</dbReference>
<dbReference type="eggNOG" id="COG1629">
    <property type="taxonomic scope" value="Bacteria"/>
</dbReference>
<evidence type="ECO:0000313" key="14">
    <source>
        <dbReference type="EMBL" id="KGD69517.1"/>
    </source>
</evidence>
<dbReference type="PANTHER" id="PTHR30069:SF29">
    <property type="entry name" value="HEMOGLOBIN AND HEMOGLOBIN-HAPTOGLOBIN-BINDING PROTEIN 1-RELATED"/>
    <property type="match status" value="1"/>
</dbReference>
<dbReference type="InterPro" id="IPR039426">
    <property type="entry name" value="TonB-dep_rcpt-like"/>
</dbReference>
<dbReference type="Gene3D" id="2.170.130.10">
    <property type="entry name" value="TonB-dependent receptor, plug domain"/>
    <property type="match status" value="1"/>
</dbReference>
<evidence type="ECO:0000256" key="11">
    <source>
        <dbReference type="RuleBase" id="RU003357"/>
    </source>
</evidence>
<dbReference type="NCBIfam" id="TIGR04056">
    <property type="entry name" value="OMP_RagA_SusC"/>
    <property type="match status" value="1"/>
</dbReference>
<keyword evidence="5" id="KW-0732">Signal</keyword>
<dbReference type="InterPro" id="IPR012910">
    <property type="entry name" value="Plug_dom"/>
</dbReference>
<evidence type="ECO:0000256" key="10">
    <source>
        <dbReference type="PROSITE-ProRule" id="PRU01360"/>
    </source>
</evidence>
<evidence type="ECO:0000256" key="8">
    <source>
        <dbReference type="ARBA" id="ARBA00023170"/>
    </source>
</evidence>
<evidence type="ECO:0000256" key="5">
    <source>
        <dbReference type="ARBA" id="ARBA00022729"/>
    </source>
</evidence>
<keyword evidence="2 10" id="KW-0813">Transport</keyword>
<dbReference type="InterPro" id="IPR037066">
    <property type="entry name" value="Plug_dom_sf"/>
</dbReference>
<dbReference type="GO" id="GO:0009279">
    <property type="term" value="C:cell outer membrane"/>
    <property type="evidence" value="ECO:0007669"/>
    <property type="project" value="UniProtKB-SubCell"/>
</dbReference>
<keyword evidence="9 10" id="KW-0998">Cell outer membrane</keyword>
<dbReference type="InterPro" id="IPR000531">
    <property type="entry name" value="Beta-barrel_TonB"/>
</dbReference>
<reference evidence="14 15" key="1">
    <citation type="submission" date="2014-09" db="EMBL/GenBank/DDBJ databases">
        <title>Whole Genome Shotgun of Flavobacterium aquatile LMG 4008.</title>
        <authorList>
            <person name="Gale A.N."/>
            <person name="Pipes S.E."/>
            <person name="Newman J.D."/>
        </authorList>
    </citation>
    <scope>NUCLEOTIDE SEQUENCE [LARGE SCALE GENOMIC DNA]</scope>
    <source>
        <strain evidence="14 15">LMG 4008</strain>
    </source>
</reference>
<sequence>MFSFVGLADKSVVVGASNTINATLAPDAKLLDEVVVTSLGITKKPGAITSSNQVVKAQELTQAANPNAVQSLIGKVSGLQISTTNSGVNPTTRIVIRNNKSITGTNTALIVIDGVISTATAFSSLDPGSIESVNTMKGAQGSALYGSDGASGVIIVTTKRGSGNEKMKVSVSSSIDFEDIAFLPTRQTRYGQGWNGQNVSYENGAWGAEFDGTMVAVGLPQADGSYVMAPYSSRGSDNIKDFFKTGVFSQNRVSLSSGSNDGYISLTAEKQARDFVVDGDTYDKKSFLFKAGKKVGKISFDGNVGYTNIETSAAGSLLYDDLLQTATNIPIKEFANSGNAGHWSVYTNNPYWVLENIRDDNTTDIFNGIARLQYDINKNINVSYNANINITNRSGLSFTNAYNNAYPDTVLYDNSVSSSFSTFNNTRKALYADLLFNFNYDLTDNLNLKANLGNNVQDVINTQVGVGGNNLAIDGLYNIGFLTGLPTFGGTTFNFNNRLRKYSYFGQVDLAYKNFLFLNLTGRNDWTSNLNENNNNFFYPSAGLSFVPTDAFEGLKSDTFYYAKAYVNYTKVGRTSDIAPYDINSLYASTAGYPFNGVGSYLQVQSNTDPNIRPEFFTTREAGINLGFFKNRLTIDAAAYITSNTDLITRISTSSASGVSGSRINVGESETKGFEIDLGFTPIDYKGFKWTNRLGYSSSKMMVIKVSDQASSVSIDKGFGTAAAYNVDIFAEEGEQFPLIKGIAYQRDDQGRVIVDASSGLPLLTNDFVKLGTANPDYVLNYNTSFEYKGIRLAAVFDYRKGGEFYSETMYRLSTFGYLVESAQGGRTGFVFPNSAIEDPANPGSYIANTSVVTGGTSYSSYLNYNNTNFTEAAENFILDATAFKVREIALSYSFSKELLDSTMLESLTIGVNARNPFMVLPKENRGYADPEASVTSGNGQGFQYRGQYPSTRSVGFSLNLTF</sequence>
<evidence type="ECO:0000256" key="1">
    <source>
        <dbReference type="ARBA" id="ARBA00004571"/>
    </source>
</evidence>
<dbReference type="InterPro" id="IPR023996">
    <property type="entry name" value="TonB-dep_OMP_SusC/RagA"/>
</dbReference>
<dbReference type="PROSITE" id="PS52016">
    <property type="entry name" value="TONB_DEPENDENT_REC_3"/>
    <property type="match status" value="1"/>
</dbReference>
<gene>
    <name evidence="14" type="ORF">LG45_01765</name>
</gene>
<dbReference type="Pfam" id="PF07715">
    <property type="entry name" value="Plug"/>
    <property type="match status" value="1"/>
</dbReference>
<evidence type="ECO:0000313" key="15">
    <source>
        <dbReference type="Proteomes" id="UP000029554"/>
    </source>
</evidence>
<feature type="domain" description="TonB-dependent receptor plug" evidence="13">
    <location>
        <begin position="48"/>
        <end position="153"/>
    </location>
</feature>
<dbReference type="AlphaFoldDB" id="A0A095SY77"/>
<keyword evidence="15" id="KW-1185">Reference proteome</keyword>
<keyword evidence="7 10" id="KW-0472">Membrane</keyword>
<organism evidence="14 15">
    <name type="scientific">Flavobacterium aquatile LMG 4008 = ATCC 11947</name>
    <dbReference type="NCBI Taxonomy" id="1453498"/>
    <lineage>
        <taxon>Bacteria</taxon>
        <taxon>Pseudomonadati</taxon>
        <taxon>Bacteroidota</taxon>
        <taxon>Flavobacteriia</taxon>
        <taxon>Flavobacteriales</taxon>
        <taxon>Flavobacteriaceae</taxon>
        <taxon>Flavobacterium</taxon>
    </lineage>
</organism>
<dbReference type="PANTHER" id="PTHR30069">
    <property type="entry name" value="TONB-DEPENDENT OUTER MEMBRANE RECEPTOR"/>
    <property type="match status" value="1"/>
</dbReference>
<proteinExistence type="inferred from homology"/>
<keyword evidence="8" id="KW-0675">Receptor</keyword>
<keyword evidence="3 10" id="KW-1134">Transmembrane beta strand</keyword>
<dbReference type="Gene3D" id="2.40.170.20">
    <property type="entry name" value="TonB-dependent receptor, beta-barrel domain"/>
    <property type="match status" value="1"/>
</dbReference>
<evidence type="ECO:0000256" key="6">
    <source>
        <dbReference type="ARBA" id="ARBA00023077"/>
    </source>
</evidence>
<dbReference type="SUPFAM" id="SSF56935">
    <property type="entry name" value="Porins"/>
    <property type="match status" value="1"/>
</dbReference>
<dbReference type="STRING" id="1453498.LG45_01765"/>
<accession>A0A095SY77</accession>
<evidence type="ECO:0000256" key="3">
    <source>
        <dbReference type="ARBA" id="ARBA00022452"/>
    </source>
</evidence>
<dbReference type="InterPro" id="IPR036942">
    <property type="entry name" value="Beta-barrel_TonB_sf"/>
</dbReference>
<comment type="caution">
    <text evidence="14">The sequence shown here is derived from an EMBL/GenBank/DDBJ whole genome shotgun (WGS) entry which is preliminary data.</text>
</comment>
<dbReference type="GO" id="GO:0015344">
    <property type="term" value="F:siderophore uptake transmembrane transporter activity"/>
    <property type="evidence" value="ECO:0007669"/>
    <property type="project" value="TreeGrafter"/>
</dbReference>